<feature type="transmembrane region" description="Helical" evidence="1">
    <location>
        <begin position="21"/>
        <end position="39"/>
    </location>
</feature>
<reference evidence="2" key="1">
    <citation type="submission" date="2020-10" db="EMBL/GenBank/DDBJ databases">
        <authorList>
            <person name="Gilroy R."/>
        </authorList>
    </citation>
    <scope>NUCLEOTIDE SEQUENCE</scope>
    <source>
        <strain evidence="2">ChiGjej1B1-24693</strain>
    </source>
</reference>
<evidence type="ECO:0000256" key="1">
    <source>
        <dbReference type="SAM" id="Phobius"/>
    </source>
</evidence>
<comment type="caution">
    <text evidence="2">The sequence shown here is derived from an EMBL/GenBank/DDBJ whole genome shotgun (WGS) entry which is preliminary data.</text>
</comment>
<dbReference type="AlphaFoldDB" id="A0A9D1GVY9"/>
<sequence>MVTRLPPFEDQPRRMPKPLRITIGLLVMVALVAAGTMYVTQRAGEWGVPYFSFTAEGGSHCTNTWIGHTCSDVTESDFERWSDFPLPKGTTLVSASYTEDAMTRQVTATLRTDAKRASSFLKKLKKRYGDCQAGGVAPAELAEHSKICMATSIRARGKEAETMTRSWSFSTGVDEDGARLTLITIGN</sequence>
<keyword evidence="1" id="KW-0472">Membrane</keyword>
<dbReference type="Proteomes" id="UP000886842">
    <property type="component" value="Unassembled WGS sequence"/>
</dbReference>
<organism evidence="2 3">
    <name type="scientific">Candidatus Avipropionibacterium avicola</name>
    <dbReference type="NCBI Taxonomy" id="2840701"/>
    <lineage>
        <taxon>Bacteria</taxon>
        <taxon>Bacillati</taxon>
        <taxon>Actinomycetota</taxon>
        <taxon>Actinomycetes</taxon>
        <taxon>Propionibacteriales</taxon>
        <taxon>Propionibacteriaceae</taxon>
        <taxon>Propionibacteriaceae incertae sedis</taxon>
        <taxon>Candidatus Avipropionibacterium</taxon>
    </lineage>
</organism>
<accession>A0A9D1GVY9</accession>
<keyword evidence="1" id="KW-1133">Transmembrane helix</keyword>
<evidence type="ECO:0000313" key="3">
    <source>
        <dbReference type="Proteomes" id="UP000886842"/>
    </source>
</evidence>
<dbReference type="EMBL" id="DVLP01000051">
    <property type="protein sequence ID" value="HIT74307.1"/>
    <property type="molecule type" value="Genomic_DNA"/>
</dbReference>
<protein>
    <submittedName>
        <fullName evidence="2">Uncharacterized protein</fullName>
    </submittedName>
</protein>
<evidence type="ECO:0000313" key="2">
    <source>
        <dbReference type="EMBL" id="HIT74307.1"/>
    </source>
</evidence>
<gene>
    <name evidence="2" type="ORF">IAA98_01810</name>
</gene>
<proteinExistence type="predicted"/>
<name>A0A9D1GVY9_9ACTN</name>
<reference evidence="2" key="2">
    <citation type="journal article" date="2021" name="PeerJ">
        <title>Extensive microbial diversity within the chicken gut microbiome revealed by metagenomics and culture.</title>
        <authorList>
            <person name="Gilroy R."/>
            <person name="Ravi A."/>
            <person name="Getino M."/>
            <person name="Pursley I."/>
            <person name="Horton D.L."/>
            <person name="Alikhan N.F."/>
            <person name="Baker D."/>
            <person name="Gharbi K."/>
            <person name="Hall N."/>
            <person name="Watson M."/>
            <person name="Adriaenssens E.M."/>
            <person name="Foster-Nyarko E."/>
            <person name="Jarju S."/>
            <person name="Secka A."/>
            <person name="Antonio M."/>
            <person name="Oren A."/>
            <person name="Chaudhuri R.R."/>
            <person name="La Ragione R."/>
            <person name="Hildebrand F."/>
            <person name="Pallen M.J."/>
        </authorList>
    </citation>
    <scope>NUCLEOTIDE SEQUENCE</scope>
    <source>
        <strain evidence="2">ChiGjej1B1-24693</strain>
    </source>
</reference>
<keyword evidence="1" id="KW-0812">Transmembrane</keyword>